<dbReference type="Proteomes" id="UP000291343">
    <property type="component" value="Unassembled WGS sequence"/>
</dbReference>
<evidence type="ECO:0000256" key="1">
    <source>
        <dbReference type="ARBA" id="ARBA00004141"/>
    </source>
</evidence>
<evidence type="ECO:0000313" key="15">
    <source>
        <dbReference type="Proteomes" id="UP000291343"/>
    </source>
</evidence>
<comment type="similarity">
    <text evidence="2 12">Belongs to the amiloride-sensitive sodium channel (TC 1.A.6) family.</text>
</comment>
<evidence type="ECO:0000256" key="6">
    <source>
        <dbReference type="ARBA" id="ARBA00022989"/>
    </source>
</evidence>
<evidence type="ECO:0000256" key="2">
    <source>
        <dbReference type="ARBA" id="ARBA00007193"/>
    </source>
</evidence>
<evidence type="ECO:0000256" key="9">
    <source>
        <dbReference type="ARBA" id="ARBA00023136"/>
    </source>
</evidence>
<keyword evidence="9 13" id="KW-0472">Membrane</keyword>
<sequence length="577" mass="67281">MARDRSRRIRLENISRSFVQNTSLHGIKYMGDARRHLFERAFWSIILIIFISCSSKYLFSKWWDWRTSPMVIKTSNIPYSISSFPVPAITVCDAFGLDDMFSLPVDVSDEGNILYKMNFKRFVEIVLPNNGLAGTNRGIVKRLASSNGSKVFRVSDKFFLDLFNSRTFKNQIFIDSKANSDASLASDGPFMCYDSLTLHGYCFTCNIAISSDMFNNNTVHHYFKPSFSADPNATVENLGEKIHGFPSAVVKSMKNNKTYKYPSLNKSPINTFTHKTCGEPNKDDSNECKLTDQYKSHHRHFTFYTIHSPWDVPSPFMRWYYDKKFVNKELQILVDATSYMLFKDEASIERQPEERRCLLPLEKPLVFFKYYTRRNCLLECFTQKILDNCDCVLYFLPHTEDTDICEHEDTKACAYKIMDDVNVEASWVACGCFSACNHTEYRAISREVIPQPNKTTQYTMVFRDDTIYPKIRRLEDTLEEVVVSSMTFLDMFLGVSLISLGEIAYYSLLIVMEYLGINRSIRRSITRRLERKQKRPVFTVDQCPKVDKHESECQYENRQFETNNLKKRITLLHENEF</sequence>
<dbReference type="EMBL" id="QKKF02018020">
    <property type="protein sequence ID" value="RZF40670.1"/>
    <property type="molecule type" value="Genomic_DNA"/>
</dbReference>
<dbReference type="GO" id="GO:0015280">
    <property type="term" value="F:ligand-gated sodium channel activity"/>
    <property type="evidence" value="ECO:0007669"/>
    <property type="project" value="TreeGrafter"/>
</dbReference>
<reference evidence="14 15" key="1">
    <citation type="journal article" date="2017" name="Gigascience">
        <title>Genome sequence of the small brown planthopper, Laodelphax striatellus.</title>
        <authorList>
            <person name="Zhu J."/>
            <person name="Jiang F."/>
            <person name="Wang X."/>
            <person name="Yang P."/>
            <person name="Bao Y."/>
            <person name="Zhao W."/>
            <person name="Wang W."/>
            <person name="Lu H."/>
            <person name="Wang Q."/>
            <person name="Cui N."/>
            <person name="Li J."/>
            <person name="Chen X."/>
            <person name="Luo L."/>
            <person name="Yu J."/>
            <person name="Kang L."/>
            <person name="Cui F."/>
        </authorList>
    </citation>
    <scope>NUCLEOTIDE SEQUENCE [LARGE SCALE GENOMIC DNA]</scope>
    <source>
        <strain evidence="14">Lst14</strain>
    </source>
</reference>
<gene>
    <name evidence="14" type="ORF">LSTR_LSTR012771</name>
</gene>
<evidence type="ECO:0000256" key="5">
    <source>
        <dbReference type="ARBA" id="ARBA00022692"/>
    </source>
</evidence>
<comment type="subcellular location">
    <subcellularLocation>
        <location evidence="1">Membrane</location>
        <topology evidence="1">Multi-pass membrane protein</topology>
    </subcellularLocation>
</comment>
<dbReference type="Gene3D" id="1.10.287.820">
    <property type="entry name" value="Acid-sensing ion channel domain"/>
    <property type="match status" value="1"/>
</dbReference>
<evidence type="ECO:0000313" key="14">
    <source>
        <dbReference type="EMBL" id="RZF40670.1"/>
    </source>
</evidence>
<evidence type="ECO:0000256" key="13">
    <source>
        <dbReference type="SAM" id="Phobius"/>
    </source>
</evidence>
<feature type="transmembrane region" description="Helical" evidence="13">
    <location>
        <begin position="41"/>
        <end position="59"/>
    </location>
</feature>
<keyword evidence="10 12" id="KW-0739">Sodium transport</keyword>
<dbReference type="PANTHER" id="PTHR11690">
    <property type="entry name" value="AMILORIDE-SENSITIVE SODIUM CHANNEL-RELATED"/>
    <property type="match status" value="1"/>
</dbReference>
<dbReference type="Pfam" id="PF00858">
    <property type="entry name" value="ASC"/>
    <property type="match status" value="1"/>
</dbReference>
<protein>
    <submittedName>
        <fullName evidence="14">Uncharacterized protein</fullName>
    </submittedName>
</protein>
<keyword evidence="11 12" id="KW-0407">Ion channel</keyword>
<keyword evidence="15" id="KW-1185">Reference proteome</keyword>
<evidence type="ECO:0000256" key="7">
    <source>
        <dbReference type="ARBA" id="ARBA00023053"/>
    </source>
</evidence>
<evidence type="ECO:0000256" key="12">
    <source>
        <dbReference type="RuleBase" id="RU000679"/>
    </source>
</evidence>
<keyword evidence="7" id="KW-0915">Sodium</keyword>
<keyword evidence="5 12" id="KW-0812">Transmembrane</keyword>
<dbReference type="InParanoid" id="A0A482X5I8"/>
<keyword evidence="6 13" id="KW-1133">Transmembrane helix</keyword>
<evidence type="ECO:0000256" key="4">
    <source>
        <dbReference type="ARBA" id="ARBA00022461"/>
    </source>
</evidence>
<comment type="caution">
    <text evidence="14">The sequence shown here is derived from an EMBL/GenBank/DDBJ whole genome shotgun (WGS) entry which is preliminary data.</text>
</comment>
<evidence type="ECO:0000256" key="10">
    <source>
        <dbReference type="ARBA" id="ARBA00023201"/>
    </source>
</evidence>
<feature type="transmembrane region" description="Helical" evidence="13">
    <location>
        <begin position="491"/>
        <end position="517"/>
    </location>
</feature>
<evidence type="ECO:0000256" key="8">
    <source>
        <dbReference type="ARBA" id="ARBA00023065"/>
    </source>
</evidence>
<dbReference type="GO" id="GO:0005886">
    <property type="term" value="C:plasma membrane"/>
    <property type="evidence" value="ECO:0007669"/>
    <property type="project" value="TreeGrafter"/>
</dbReference>
<dbReference type="InterPro" id="IPR001873">
    <property type="entry name" value="ENaC"/>
</dbReference>
<dbReference type="PANTHER" id="PTHR11690:SF300">
    <property type="entry name" value="PICKPOCKET PROTEIN 19"/>
    <property type="match status" value="1"/>
</dbReference>
<evidence type="ECO:0000256" key="3">
    <source>
        <dbReference type="ARBA" id="ARBA00022448"/>
    </source>
</evidence>
<dbReference type="AlphaFoldDB" id="A0A482X5I8"/>
<name>A0A482X5I8_LAOST</name>
<keyword evidence="8 12" id="KW-0406">Ion transport</keyword>
<keyword evidence="3 12" id="KW-0813">Transport</keyword>
<evidence type="ECO:0000256" key="11">
    <source>
        <dbReference type="ARBA" id="ARBA00023303"/>
    </source>
</evidence>
<keyword evidence="4 12" id="KW-0894">Sodium channel</keyword>
<dbReference type="OrthoDB" id="6021021at2759"/>
<accession>A0A482X5I8</accession>
<dbReference type="STRING" id="195883.A0A482X5I8"/>
<proteinExistence type="inferred from homology"/>
<organism evidence="14 15">
    <name type="scientific">Laodelphax striatellus</name>
    <name type="common">Small brown planthopper</name>
    <name type="synonym">Delphax striatella</name>
    <dbReference type="NCBI Taxonomy" id="195883"/>
    <lineage>
        <taxon>Eukaryota</taxon>
        <taxon>Metazoa</taxon>
        <taxon>Ecdysozoa</taxon>
        <taxon>Arthropoda</taxon>
        <taxon>Hexapoda</taxon>
        <taxon>Insecta</taxon>
        <taxon>Pterygota</taxon>
        <taxon>Neoptera</taxon>
        <taxon>Paraneoptera</taxon>
        <taxon>Hemiptera</taxon>
        <taxon>Auchenorrhyncha</taxon>
        <taxon>Fulgoroidea</taxon>
        <taxon>Delphacidae</taxon>
        <taxon>Criomorphinae</taxon>
        <taxon>Laodelphax</taxon>
    </lineage>
</organism>